<dbReference type="EMBL" id="NIXT01002722">
    <property type="protein sequence ID" value="OXE29941.1"/>
    <property type="molecule type" value="Genomic_DNA"/>
</dbReference>
<reference evidence="4 5" key="1">
    <citation type="journal article" date="2017" name="Appl. Environ. Microbiol.">
        <title>Parallel evolution of two clades of a major Atlantic endemic Vibrio parahaemolyticus pathogen lineage by independent acquisition of related pathogenicity islands.</title>
        <authorList>
            <person name="Xu F."/>
            <person name="Gonzalez-Escalona N."/>
            <person name="Drees K.P."/>
            <person name="Sebra R.P."/>
            <person name="Cooper V.S."/>
            <person name="Jones S.H."/>
            <person name="Whistler C.A."/>
        </authorList>
    </citation>
    <scope>NUCLEOTIDE SEQUENCE [LARGE SCALE GENOMIC DNA]</scope>
    <source>
        <strain evidence="4 5">MAVP-3</strain>
    </source>
</reference>
<dbReference type="Pfam" id="PF08402">
    <property type="entry name" value="TOBE_2"/>
    <property type="match status" value="1"/>
</dbReference>
<dbReference type="GO" id="GO:0005524">
    <property type="term" value="F:ATP binding"/>
    <property type="evidence" value="ECO:0007669"/>
    <property type="project" value="UniProtKB-KW"/>
</dbReference>
<proteinExistence type="predicted"/>
<dbReference type="GO" id="GO:0043190">
    <property type="term" value="C:ATP-binding cassette (ABC) transporter complex"/>
    <property type="evidence" value="ECO:0007669"/>
    <property type="project" value="InterPro"/>
</dbReference>
<evidence type="ECO:0000259" key="3">
    <source>
        <dbReference type="Pfam" id="PF08402"/>
    </source>
</evidence>
<name>A0A227J497_VIBPH</name>
<evidence type="ECO:0000313" key="5">
    <source>
        <dbReference type="Proteomes" id="UP000214596"/>
    </source>
</evidence>
<gene>
    <name evidence="4" type="ORF">CA163_25950</name>
</gene>
<feature type="non-terminal residue" evidence="4">
    <location>
        <position position="1"/>
    </location>
</feature>
<keyword evidence="4" id="KW-0547">Nucleotide-binding</keyword>
<feature type="non-terminal residue" evidence="4">
    <location>
        <position position="113"/>
    </location>
</feature>
<evidence type="ECO:0000256" key="1">
    <source>
        <dbReference type="ARBA" id="ARBA00022475"/>
    </source>
</evidence>
<organism evidence="4 5">
    <name type="scientific">Vibrio parahaemolyticus</name>
    <dbReference type="NCBI Taxonomy" id="670"/>
    <lineage>
        <taxon>Bacteria</taxon>
        <taxon>Pseudomonadati</taxon>
        <taxon>Pseudomonadota</taxon>
        <taxon>Gammaproteobacteria</taxon>
        <taxon>Vibrionales</taxon>
        <taxon>Vibrionaceae</taxon>
        <taxon>Vibrio</taxon>
    </lineage>
</organism>
<evidence type="ECO:0000256" key="2">
    <source>
        <dbReference type="ARBA" id="ARBA00023136"/>
    </source>
</evidence>
<keyword evidence="2" id="KW-0472">Membrane</keyword>
<dbReference type="InterPro" id="IPR008995">
    <property type="entry name" value="Mo/tungstate-bd_C_term_dom"/>
</dbReference>
<feature type="domain" description="Transport-associated OB type 2" evidence="3">
    <location>
        <begin position="29"/>
        <end position="100"/>
    </location>
</feature>
<protein>
    <submittedName>
        <fullName evidence="4">Phosphonate ABC transporter ATP-binding protein</fullName>
    </submittedName>
</protein>
<dbReference type="SUPFAM" id="SSF50331">
    <property type="entry name" value="MOP-like"/>
    <property type="match status" value="1"/>
</dbReference>
<accession>A0A227J497</accession>
<dbReference type="InterPro" id="IPR013611">
    <property type="entry name" value="Transp-assoc_OB_typ2"/>
</dbReference>
<keyword evidence="4" id="KW-0067">ATP-binding</keyword>
<evidence type="ECO:0000313" key="4">
    <source>
        <dbReference type="EMBL" id="OXE29941.1"/>
    </source>
</evidence>
<dbReference type="Proteomes" id="UP000214596">
    <property type="component" value="Unassembled WGS sequence"/>
</dbReference>
<sequence length="113" mass="12813">ESQVRIAETLLPAPSLTNRKIQRGDRFDLAVRPENIKFVENYRNSLPVRITATEFLGAFFRVDCELQNDSQAKPIVVDVPVETVQNLNIRIGDVRYIQFLESGLHGYVIPSQG</sequence>
<keyword evidence="1" id="KW-1003">Cell membrane</keyword>
<dbReference type="GO" id="GO:0022857">
    <property type="term" value="F:transmembrane transporter activity"/>
    <property type="evidence" value="ECO:0007669"/>
    <property type="project" value="InterPro"/>
</dbReference>
<comment type="caution">
    <text evidence="4">The sequence shown here is derived from an EMBL/GenBank/DDBJ whole genome shotgun (WGS) entry which is preliminary data.</text>
</comment>
<dbReference type="AlphaFoldDB" id="A0A227J497"/>